<proteinExistence type="predicted"/>
<dbReference type="Gene3D" id="3.10.10.10">
    <property type="entry name" value="HIV Type 1 Reverse Transcriptase, subunit A, domain 1"/>
    <property type="match status" value="1"/>
</dbReference>
<dbReference type="InterPro" id="IPR043128">
    <property type="entry name" value="Rev_trsase/Diguanyl_cyclase"/>
</dbReference>
<sequence length="293" mass="32853">MSGVPRDVAQHSLGVPVNATPRQQARRSFTGDKRKAIEEEVARLLSAGLIRPVKYPKWLANVVLVKKSSGAWRMCVDYTTINKVCPGDPYPLPRIDQLIDHETLSFLDMFSGYHQIPMSREDEEKTAFMTPFGNFCFVGMPFGLKNAGATYQRMIDTVFSQQRGRNIEAYVDDLIVNTKAGKSHLDDLRETFEALRKHSLRLNPLKCVFGVEAGKFLGFMITKRGIEVDPKQITAVQGLRAPRNTLEIQSLNGKIAALGRFIPRSADKCAPFFKTLKNGARFAWTKECEAALL</sequence>
<keyword evidence="3" id="KW-1185">Reference proteome</keyword>
<dbReference type="Pfam" id="PF00078">
    <property type="entry name" value="RVT_1"/>
    <property type="match status" value="1"/>
</dbReference>
<dbReference type="AlphaFoldDB" id="A0AAV2DM91"/>
<evidence type="ECO:0000313" key="3">
    <source>
        <dbReference type="Proteomes" id="UP001497516"/>
    </source>
</evidence>
<reference evidence="2 3" key="1">
    <citation type="submission" date="2024-04" db="EMBL/GenBank/DDBJ databases">
        <authorList>
            <person name="Fracassetti M."/>
        </authorList>
    </citation>
    <scope>NUCLEOTIDE SEQUENCE [LARGE SCALE GENOMIC DNA]</scope>
</reference>
<dbReference type="InterPro" id="IPR053134">
    <property type="entry name" value="RNA-dir_DNA_polymerase"/>
</dbReference>
<dbReference type="Proteomes" id="UP001497516">
    <property type="component" value="Chromosome 3"/>
</dbReference>
<organism evidence="2 3">
    <name type="scientific">Linum trigynum</name>
    <dbReference type="NCBI Taxonomy" id="586398"/>
    <lineage>
        <taxon>Eukaryota</taxon>
        <taxon>Viridiplantae</taxon>
        <taxon>Streptophyta</taxon>
        <taxon>Embryophyta</taxon>
        <taxon>Tracheophyta</taxon>
        <taxon>Spermatophyta</taxon>
        <taxon>Magnoliopsida</taxon>
        <taxon>eudicotyledons</taxon>
        <taxon>Gunneridae</taxon>
        <taxon>Pentapetalae</taxon>
        <taxon>rosids</taxon>
        <taxon>fabids</taxon>
        <taxon>Malpighiales</taxon>
        <taxon>Linaceae</taxon>
        <taxon>Linum</taxon>
    </lineage>
</organism>
<evidence type="ECO:0000313" key="2">
    <source>
        <dbReference type="EMBL" id="CAL1375069.1"/>
    </source>
</evidence>
<dbReference type="PANTHER" id="PTHR24559:SF444">
    <property type="entry name" value="REVERSE TRANSCRIPTASE DOMAIN-CONTAINING PROTEIN"/>
    <property type="match status" value="1"/>
</dbReference>
<evidence type="ECO:0000259" key="1">
    <source>
        <dbReference type="PROSITE" id="PS50878"/>
    </source>
</evidence>
<dbReference type="EMBL" id="OZ034816">
    <property type="protein sequence ID" value="CAL1375069.1"/>
    <property type="molecule type" value="Genomic_DNA"/>
</dbReference>
<dbReference type="CDD" id="cd01647">
    <property type="entry name" value="RT_LTR"/>
    <property type="match status" value="1"/>
</dbReference>
<dbReference type="PROSITE" id="PS50878">
    <property type="entry name" value="RT_POL"/>
    <property type="match status" value="1"/>
</dbReference>
<name>A0AAV2DM91_9ROSI</name>
<dbReference type="PANTHER" id="PTHR24559">
    <property type="entry name" value="TRANSPOSON TY3-I GAG-POL POLYPROTEIN"/>
    <property type="match status" value="1"/>
</dbReference>
<accession>A0AAV2DM91</accession>
<feature type="domain" description="Reverse transcriptase" evidence="1">
    <location>
        <begin position="1"/>
        <end position="221"/>
    </location>
</feature>
<protein>
    <recommendedName>
        <fullName evidence="1">Reverse transcriptase domain-containing protein</fullName>
    </recommendedName>
</protein>
<dbReference type="InterPro" id="IPR000477">
    <property type="entry name" value="RT_dom"/>
</dbReference>
<dbReference type="Gene3D" id="3.30.70.270">
    <property type="match status" value="2"/>
</dbReference>
<gene>
    <name evidence="2" type="ORF">LTRI10_LOCUS16891</name>
</gene>
<dbReference type="SUPFAM" id="SSF56672">
    <property type="entry name" value="DNA/RNA polymerases"/>
    <property type="match status" value="1"/>
</dbReference>
<dbReference type="InterPro" id="IPR043502">
    <property type="entry name" value="DNA/RNA_pol_sf"/>
</dbReference>